<dbReference type="GO" id="GO:0015031">
    <property type="term" value="P:protein transport"/>
    <property type="evidence" value="ECO:0007669"/>
    <property type="project" value="UniProtKB-KW"/>
</dbReference>
<dbReference type="PROSITE" id="PS51419">
    <property type="entry name" value="RAB"/>
    <property type="match status" value="1"/>
</dbReference>
<dbReference type="Gene3D" id="3.40.50.300">
    <property type="entry name" value="P-loop containing nucleotide triphosphate hydrolases"/>
    <property type="match status" value="1"/>
</dbReference>
<keyword evidence="1" id="KW-0813">Transport</keyword>
<proteinExistence type="predicted"/>
<organism evidence="5">
    <name type="scientific">Pithovirus LCPAC401</name>
    <dbReference type="NCBI Taxonomy" id="2506595"/>
    <lineage>
        <taxon>Viruses</taxon>
        <taxon>Pithoviruses</taxon>
    </lineage>
</organism>
<gene>
    <name evidence="5" type="ORF">LCPAC401_03730</name>
</gene>
<dbReference type="PANTHER" id="PTHR24071:SF0">
    <property type="entry name" value="GTP-BINDING NUCLEAR PROTEIN RAN"/>
    <property type="match status" value="1"/>
</dbReference>
<dbReference type="InterPro" id="IPR002041">
    <property type="entry name" value="Ran_GTPase"/>
</dbReference>
<dbReference type="PRINTS" id="PR00449">
    <property type="entry name" value="RASTRNSFRMNG"/>
</dbReference>
<evidence type="ECO:0000313" key="5">
    <source>
        <dbReference type="EMBL" id="QBK92735.1"/>
    </source>
</evidence>
<reference evidence="5" key="1">
    <citation type="journal article" date="2019" name="MBio">
        <title>Virus Genomes from Deep Sea Sediments Expand the Ocean Megavirome and Support Independent Origins of Viral Gigantism.</title>
        <authorList>
            <person name="Backstrom D."/>
            <person name="Yutin N."/>
            <person name="Jorgensen S.L."/>
            <person name="Dharamshi J."/>
            <person name="Homa F."/>
            <person name="Zaremba-Niedwiedzka K."/>
            <person name="Spang A."/>
            <person name="Wolf Y.I."/>
            <person name="Koonin E.V."/>
            <person name="Ettema T.J."/>
        </authorList>
    </citation>
    <scope>NUCLEOTIDE SEQUENCE</scope>
</reference>
<dbReference type="SMART" id="SM00175">
    <property type="entry name" value="RAB"/>
    <property type="match status" value="1"/>
</dbReference>
<keyword evidence="3" id="KW-0653">Protein transport</keyword>
<sequence>MNTSTIHLILVGDKGVGKTCFTEKLRSSRIIQNHQSKKGIITTSFLFYGEKYHVPFEIHEVGNIELIDMVRATCCIIMFSTTDKQSYDNIGDWYEKIKEVYEKDEYKGYKIPIVICGNKVDSENRIVNRDKDIKYYDISGKSIYKPFISLISKMLE</sequence>
<dbReference type="PANTHER" id="PTHR24071">
    <property type="entry name" value="RAN GTPASE"/>
    <property type="match status" value="1"/>
</dbReference>
<dbReference type="InterPro" id="IPR001806">
    <property type="entry name" value="Small_GTPase"/>
</dbReference>
<keyword evidence="4" id="KW-0342">GTP-binding</keyword>
<protein>
    <submittedName>
        <fullName evidence="5">Ras family GTPase</fullName>
    </submittedName>
</protein>
<dbReference type="EMBL" id="MK500581">
    <property type="protein sequence ID" value="QBK92735.1"/>
    <property type="molecule type" value="Genomic_DNA"/>
</dbReference>
<accession>A0A481ZB99</accession>
<evidence type="ECO:0000256" key="2">
    <source>
        <dbReference type="ARBA" id="ARBA00022741"/>
    </source>
</evidence>
<evidence type="ECO:0000256" key="1">
    <source>
        <dbReference type="ARBA" id="ARBA00022448"/>
    </source>
</evidence>
<keyword evidence="2" id="KW-0547">Nucleotide-binding</keyword>
<evidence type="ECO:0000256" key="4">
    <source>
        <dbReference type="ARBA" id="ARBA00023134"/>
    </source>
</evidence>
<dbReference type="GO" id="GO:0003924">
    <property type="term" value="F:GTPase activity"/>
    <property type="evidence" value="ECO:0007669"/>
    <property type="project" value="InterPro"/>
</dbReference>
<dbReference type="SMART" id="SM00173">
    <property type="entry name" value="RAS"/>
    <property type="match status" value="1"/>
</dbReference>
<dbReference type="Pfam" id="PF00071">
    <property type="entry name" value="Ras"/>
    <property type="match status" value="1"/>
</dbReference>
<name>A0A481ZB99_9VIRU</name>
<dbReference type="InterPro" id="IPR027417">
    <property type="entry name" value="P-loop_NTPase"/>
</dbReference>
<evidence type="ECO:0000256" key="3">
    <source>
        <dbReference type="ARBA" id="ARBA00022927"/>
    </source>
</evidence>
<dbReference type="SUPFAM" id="SSF52540">
    <property type="entry name" value="P-loop containing nucleoside triphosphate hydrolases"/>
    <property type="match status" value="1"/>
</dbReference>
<dbReference type="GO" id="GO:0005525">
    <property type="term" value="F:GTP binding"/>
    <property type="evidence" value="ECO:0007669"/>
    <property type="project" value="UniProtKB-KW"/>
</dbReference>